<dbReference type="EMBL" id="VSSQ01018354">
    <property type="protein sequence ID" value="MPM61460.1"/>
    <property type="molecule type" value="Genomic_DNA"/>
</dbReference>
<comment type="caution">
    <text evidence="2">The sequence shown here is derived from an EMBL/GenBank/DDBJ whole genome shotgun (WGS) entry which is preliminary data.</text>
</comment>
<dbReference type="InterPro" id="IPR038726">
    <property type="entry name" value="PDDEXK_AddAB-type"/>
</dbReference>
<evidence type="ECO:0000259" key="1">
    <source>
        <dbReference type="Pfam" id="PF12705"/>
    </source>
</evidence>
<dbReference type="InterPro" id="IPR027417">
    <property type="entry name" value="P-loop_NTPase"/>
</dbReference>
<gene>
    <name evidence="2" type="ORF">SDC9_108320</name>
</gene>
<sequence>MFPLYENLRNSLLNRKIGYDGMIYREVADSVQSGTLKALEDSVDRFVFVGLNVLSASEKRLLWHLQSTNRADFYWDFHGDMITDSDNRSSLFMSENIKEFPQKINLDVECEGHPEIEVIGVPSFTGQATIVSKILSENGSGIETAVVLPDEKLLLPVLNSIPESTDVINVTMGFPVAGTAISALIDSLAELQKGVNYYKRVLRVLGNSYIRSALGDVATNLEKFITNNNIVYLPSGKFAENEILAHIFKTVDPTKTADYLLEIFEILYNSISLSKIEKEFLYHYYIAVKRLKDIGLTIKSETFFKILNQLVASKTVPFRGEPLEGLQVMGVLETRSLDFDNLIFCSMNEGIYPVKSIPNSLIPYNLRRGFSLPTYELQDSVTSYHFYRSIYRAKKVYLIYDTRTEELKSGEVSRFVYQLKYHFRYPITERVLNFKIDAQKRDTIVIEKTPELVQKVNNLFVGEDAKPFSASALNTYLDCSLKFYFQSIEGLSEQAEVTESVEANTYGTLFHKVMEELYKPLHKNITTADVLKSLKRKEHISTIVDNSMKSILNIDEIIGHNLIVKKLLERCAEMMIDHDAANAPFVIVDTEN</sequence>
<reference evidence="2" key="1">
    <citation type="submission" date="2019-08" db="EMBL/GenBank/DDBJ databases">
        <authorList>
            <person name="Kucharzyk K."/>
            <person name="Murdoch R.W."/>
            <person name="Higgins S."/>
            <person name="Loffler F."/>
        </authorList>
    </citation>
    <scope>NUCLEOTIDE SEQUENCE</scope>
</reference>
<feature type="domain" description="PD-(D/E)XK endonuclease-like" evidence="1">
    <location>
        <begin position="468"/>
        <end position="590"/>
    </location>
</feature>
<name>A0A645B7M3_9ZZZZ</name>
<dbReference type="SUPFAM" id="SSF52540">
    <property type="entry name" value="P-loop containing nucleoside triphosphate hydrolases"/>
    <property type="match status" value="1"/>
</dbReference>
<dbReference type="AlphaFoldDB" id="A0A645B7M3"/>
<dbReference type="Pfam" id="PF12705">
    <property type="entry name" value="PDDEXK_1"/>
    <property type="match status" value="1"/>
</dbReference>
<organism evidence="2">
    <name type="scientific">bioreactor metagenome</name>
    <dbReference type="NCBI Taxonomy" id="1076179"/>
    <lineage>
        <taxon>unclassified sequences</taxon>
        <taxon>metagenomes</taxon>
        <taxon>ecological metagenomes</taxon>
    </lineage>
</organism>
<proteinExistence type="predicted"/>
<evidence type="ECO:0000313" key="2">
    <source>
        <dbReference type="EMBL" id="MPM61460.1"/>
    </source>
</evidence>
<protein>
    <recommendedName>
        <fullName evidence="1">PD-(D/E)XK endonuclease-like domain-containing protein</fullName>
    </recommendedName>
</protein>
<accession>A0A645B7M3</accession>